<evidence type="ECO:0000256" key="9">
    <source>
        <dbReference type="PROSITE-ProRule" id="PRU00108"/>
    </source>
</evidence>
<dbReference type="FunFam" id="1.10.10.60:FF:000041">
    <property type="entry name" value="insulin gene enhancer protein ISL-1"/>
    <property type="match status" value="1"/>
</dbReference>
<dbReference type="GO" id="GO:0046872">
    <property type="term" value="F:metal ion binding"/>
    <property type="evidence" value="ECO:0007669"/>
    <property type="project" value="UniProtKB-KW"/>
</dbReference>
<keyword evidence="15" id="KW-1185">Reference proteome</keyword>
<dbReference type="CTD" id="6750579"/>
<dbReference type="CDD" id="cd09370">
    <property type="entry name" value="LIM1_Lmx1a"/>
    <property type="match status" value="1"/>
</dbReference>
<dbReference type="FunFam" id="2.10.110.10:FF:000006">
    <property type="entry name" value="LIM homeobox transcription factor 1-beta"/>
    <property type="match status" value="1"/>
</dbReference>
<feature type="domain" description="Homeobox" evidence="13">
    <location>
        <begin position="138"/>
        <end position="198"/>
    </location>
</feature>
<protein>
    <submittedName>
        <fullName evidence="14">Uncharacterized protein</fullName>
    </submittedName>
</protein>
<keyword evidence="3" id="KW-0677">Repeat</keyword>
<gene>
    <name evidence="14" type="ORF">TRIADDRAFT_20649</name>
</gene>
<dbReference type="InterPro" id="IPR017970">
    <property type="entry name" value="Homeobox_CS"/>
</dbReference>
<evidence type="ECO:0000256" key="5">
    <source>
        <dbReference type="ARBA" id="ARBA00023038"/>
    </source>
</evidence>
<feature type="domain" description="LIM zinc-binding" evidence="12">
    <location>
        <begin position="70"/>
        <end position="132"/>
    </location>
</feature>
<dbReference type="HOGENOM" id="CLU_027802_2_1_1"/>
<dbReference type="AlphaFoldDB" id="B3RNV9"/>
<dbReference type="RefSeq" id="XP_002109364.1">
    <property type="nucleotide sequence ID" value="XM_002109328.1"/>
</dbReference>
<sequence length="208" mass="24441">MPHSLLAIKQKCTGCNQLIQDKFLLKVADDLWHEDCLRCYKCTQPLSKSCYIKDHKLYCKEDYDKRFGRKCQGCNLGILPDEMVYRLHGSCYHINCLLCIVCSRQFKVGDKYYISDEGKPICKEDYDVAIMYFQLHHPNLKRPRTSITQQQLKMLNSVYRIKPRPSRITREMIATKVGLDLRVVQVWFQNKRAKDKRSITSAHSIITE</sequence>
<evidence type="ECO:0000256" key="11">
    <source>
        <dbReference type="RuleBase" id="RU000682"/>
    </source>
</evidence>
<dbReference type="InterPro" id="IPR009057">
    <property type="entry name" value="Homeodomain-like_sf"/>
</dbReference>
<dbReference type="Gene3D" id="2.10.110.10">
    <property type="entry name" value="Cysteine Rich Protein"/>
    <property type="match status" value="2"/>
</dbReference>
<dbReference type="PANTHER" id="PTHR24208">
    <property type="entry name" value="LIM/HOMEOBOX PROTEIN LHX"/>
    <property type="match status" value="1"/>
</dbReference>
<evidence type="ECO:0000256" key="2">
    <source>
        <dbReference type="ARBA" id="ARBA00022723"/>
    </source>
</evidence>
<name>B3RNV9_TRIAD</name>
<keyword evidence="5 10" id="KW-0440">LIM domain</keyword>
<evidence type="ECO:0000259" key="12">
    <source>
        <dbReference type="PROSITE" id="PS50023"/>
    </source>
</evidence>
<dbReference type="SMART" id="SM00132">
    <property type="entry name" value="LIM"/>
    <property type="match status" value="2"/>
</dbReference>
<evidence type="ECO:0000256" key="4">
    <source>
        <dbReference type="ARBA" id="ARBA00022833"/>
    </source>
</evidence>
<evidence type="ECO:0000259" key="13">
    <source>
        <dbReference type="PROSITE" id="PS50071"/>
    </source>
</evidence>
<keyword evidence="4 10" id="KW-0862">Zinc</keyword>
<dbReference type="OMA" id="ICRPDYE"/>
<dbReference type="InterPro" id="IPR001781">
    <property type="entry name" value="Znf_LIM"/>
</dbReference>
<evidence type="ECO:0000256" key="6">
    <source>
        <dbReference type="ARBA" id="ARBA00023125"/>
    </source>
</evidence>
<dbReference type="FunFam" id="2.10.110.10:FF:000136">
    <property type="entry name" value="LIM domain family"/>
    <property type="match status" value="1"/>
</dbReference>
<dbReference type="PROSITE" id="PS50023">
    <property type="entry name" value="LIM_DOMAIN_2"/>
    <property type="match status" value="2"/>
</dbReference>
<dbReference type="eggNOG" id="KOG4577">
    <property type="taxonomic scope" value="Eukaryota"/>
</dbReference>
<evidence type="ECO:0000256" key="8">
    <source>
        <dbReference type="ARBA" id="ARBA00023242"/>
    </source>
</evidence>
<dbReference type="GO" id="GO:0005634">
    <property type="term" value="C:nucleus"/>
    <property type="evidence" value="ECO:0000318"/>
    <property type="project" value="GO_Central"/>
</dbReference>
<dbReference type="PROSITE" id="PS00027">
    <property type="entry name" value="HOMEOBOX_1"/>
    <property type="match status" value="1"/>
</dbReference>
<dbReference type="SUPFAM" id="SSF57716">
    <property type="entry name" value="Glucocorticoid receptor-like (DNA-binding domain)"/>
    <property type="match status" value="2"/>
</dbReference>
<evidence type="ECO:0000256" key="1">
    <source>
        <dbReference type="ARBA" id="ARBA00004123"/>
    </source>
</evidence>
<dbReference type="FunCoup" id="B3RNV9">
    <property type="interactions" value="20"/>
</dbReference>
<proteinExistence type="predicted"/>
<dbReference type="InterPro" id="IPR001356">
    <property type="entry name" value="HD"/>
</dbReference>
<dbReference type="InterPro" id="IPR050453">
    <property type="entry name" value="LIM_Homeobox_TF"/>
</dbReference>
<keyword evidence="2 10" id="KW-0479">Metal-binding</keyword>
<keyword evidence="7 9" id="KW-0371">Homeobox</keyword>
<dbReference type="InterPro" id="IPR042688">
    <property type="entry name" value="Lmx1a_LIM1"/>
</dbReference>
<dbReference type="GO" id="GO:0000981">
    <property type="term" value="F:DNA-binding transcription factor activity, RNA polymerase II-specific"/>
    <property type="evidence" value="ECO:0000318"/>
    <property type="project" value="GO_Central"/>
</dbReference>
<dbReference type="InParanoid" id="B3RNV9"/>
<dbReference type="GeneID" id="6750579"/>
<reference evidence="14 15" key="1">
    <citation type="journal article" date="2008" name="Nature">
        <title>The Trichoplax genome and the nature of placozoans.</title>
        <authorList>
            <person name="Srivastava M."/>
            <person name="Begovic E."/>
            <person name="Chapman J."/>
            <person name="Putnam N.H."/>
            <person name="Hellsten U."/>
            <person name="Kawashima T."/>
            <person name="Kuo A."/>
            <person name="Mitros T."/>
            <person name="Salamov A."/>
            <person name="Carpenter M.L."/>
            <person name="Signorovitch A.Y."/>
            <person name="Moreno M.A."/>
            <person name="Kamm K."/>
            <person name="Grimwood J."/>
            <person name="Schmutz J."/>
            <person name="Shapiro H."/>
            <person name="Grigoriev I.V."/>
            <person name="Buss L.W."/>
            <person name="Schierwater B."/>
            <person name="Dellaporta S.L."/>
            <person name="Rokhsar D.S."/>
        </authorList>
    </citation>
    <scope>NUCLEOTIDE SEQUENCE [LARGE SCALE GENOMIC DNA]</scope>
    <source>
        <strain evidence="14 15">Grell-BS-1999</strain>
    </source>
</reference>
<dbReference type="Gene3D" id="1.10.10.60">
    <property type="entry name" value="Homeodomain-like"/>
    <property type="match status" value="1"/>
</dbReference>
<dbReference type="Pfam" id="PF00046">
    <property type="entry name" value="Homeodomain"/>
    <property type="match status" value="1"/>
</dbReference>
<dbReference type="PhylomeDB" id="B3RNV9"/>
<dbReference type="GO" id="GO:0000977">
    <property type="term" value="F:RNA polymerase II transcription regulatory region sequence-specific DNA binding"/>
    <property type="evidence" value="ECO:0000318"/>
    <property type="project" value="GO_Central"/>
</dbReference>
<dbReference type="SUPFAM" id="SSF46689">
    <property type="entry name" value="Homeodomain-like"/>
    <property type="match status" value="1"/>
</dbReference>
<dbReference type="KEGG" id="tad:TRIADDRAFT_20649"/>
<dbReference type="Proteomes" id="UP000009022">
    <property type="component" value="Unassembled WGS sequence"/>
</dbReference>
<dbReference type="PROSITE" id="PS00478">
    <property type="entry name" value="LIM_DOMAIN_1"/>
    <property type="match status" value="2"/>
</dbReference>
<keyword evidence="6 9" id="KW-0238">DNA-binding</keyword>
<comment type="subcellular location">
    <subcellularLocation>
        <location evidence="1 9 11">Nucleus</location>
    </subcellularLocation>
</comment>
<dbReference type="GO" id="GO:0030182">
    <property type="term" value="P:neuron differentiation"/>
    <property type="evidence" value="ECO:0000318"/>
    <property type="project" value="GO_Central"/>
</dbReference>
<evidence type="ECO:0000313" key="15">
    <source>
        <dbReference type="Proteomes" id="UP000009022"/>
    </source>
</evidence>
<evidence type="ECO:0000256" key="10">
    <source>
        <dbReference type="PROSITE-ProRule" id="PRU00125"/>
    </source>
</evidence>
<evidence type="ECO:0000313" key="14">
    <source>
        <dbReference type="EMBL" id="EDV27530.1"/>
    </source>
</evidence>
<dbReference type="SMART" id="SM00389">
    <property type="entry name" value="HOX"/>
    <property type="match status" value="1"/>
</dbReference>
<dbReference type="Pfam" id="PF00412">
    <property type="entry name" value="LIM"/>
    <property type="match status" value="2"/>
</dbReference>
<dbReference type="GO" id="GO:0006357">
    <property type="term" value="P:regulation of transcription by RNA polymerase II"/>
    <property type="evidence" value="ECO:0000318"/>
    <property type="project" value="GO_Central"/>
</dbReference>
<dbReference type="PROSITE" id="PS50071">
    <property type="entry name" value="HOMEOBOX_2"/>
    <property type="match status" value="1"/>
</dbReference>
<dbReference type="PANTHER" id="PTHR24208:SF128">
    <property type="entry name" value="LIM3, ISOFORM G"/>
    <property type="match status" value="1"/>
</dbReference>
<dbReference type="OrthoDB" id="10068367at2759"/>
<evidence type="ECO:0000256" key="3">
    <source>
        <dbReference type="ARBA" id="ARBA00022737"/>
    </source>
</evidence>
<dbReference type="EMBL" id="DS985242">
    <property type="protein sequence ID" value="EDV27530.1"/>
    <property type="molecule type" value="Genomic_DNA"/>
</dbReference>
<dbReference type="CDD" id="cd00086">
    <property type="entry name" value="homeodomain"/>
    <property type="match status" value="1"/>
</dbReference>
<organism evidence="14 15">
    <name type="scientific">Trichoplax adhaerens</name>
    <name type="common">Trichoplax reptans</name>
    <dbReference type="NCBI Taxonomy" id="10228"/>
    <lineage>
        <taxon>Eukaryota</taxon>
        <taxon>Metazoa</taxon>
        <taxon>Placozoa</taxon>
        <taxon>Uniplacotomia</taxon>
        <taxon>Trichoplacea</taxon>
        <taxon>Trichoplacidae</taxon>
        <taxon>Trichoplax</taxon>
    </lineage>
</organism>
<accession>B3RNV9</accession>
<evidence type="ECO:0000256" key="7">
    <source>
        <dbReference type="ARBA" id="ARBA00023155"/>
    </source>
</evidence>
<feature type="DNA-binding region" description="Homeobox" evidence="9">
    <location>
        <begin position="140"/>
        <end position="199"/>
    </location>
</feature>
<dbReference type="STRING" id="10228.B3RNV9"/>
<keyword evidence="8 9" id="KW-0539">Nucleus</keyword>
<feature type="domain" description="LIM zinc-binding" evidence="12">
    <location>
        <begin position="10"/>
        <end position="69"/>
    </location>
</feature>